<keyword evidence="1" id="KW-0378">Hydrolase</keyword>
<dbReference type="Proteomes" id="UP000682782">
    <property type="component" value="Chromosome"/>
</dbReference>
<accession>A0AC61N863</accession>
<proteinExistence type="predicted"/>
<dbReference type="EMBL" id="CP068393">
    <property type="protein sequence ID" value="QUC67774.1"/>
    <property type="molecule type" value="Genomic_DNA"/>
</dbReference>
<protein>
    <submittedName>
        <fullName evidence="1">Glycoside hydrolase family 27 protein</fullName>
    </submittedName>
</protein>
<keyword evidence="2" id="KW-1185">Reference proteome</keyword>
<organism evidence="1 2">
    <name type="scientific">Aristaeella hokkaidonensis</name>
    <dbReference type="NCBI Taxonomy" id="3046382"/>
    <lineage>
        <taxon>Bacteria</taxon>
        <taxon>Bacillati</taxon>
        <taxon>Bacillota</taxon>
        <taxon>Clostridia</taxon>
        <taxon>Eubacteriales</taxon>
        <taxon>Aristaeellaceae</taxon>
        <taxon>Aristaeella</taxon>
    </lineage>
</organism>
<evidence type="ECO:0000313" key="2">
    <source>
        <dbReference type="Proteomes" id="UP000682782"/>
    </source>
</evidence>
<reference evidence="1" key="1">
    <citation type="submission" date="2021-01" db="EMBL/GenBank/DDBJ databases">
        <title>Complete genome sequence of Clostridiales bacterium R-7.</title>
        <authorList>
            <person name="Mahoney-Kurpe S.C."/>
            <person name="Palevich N."/>
            <person name="Koike S."/>
            <person name="Moon C.D."/>
            <person name="Attwood G.T."/>
        </authorList>
    </citation>
    <scope>NUCLEOTIDE SEQUENCE</scope>
    <source>
        <strain evidence="1">R-7</strain>
    </source>
</reference>
<evidence type="ECO:0000313" key="1">
    <source>
        <dbReference type="EMBL" id="QUC67774.1"/>
    </source>
</evidence>
<gene>
    <name evidence="1" type="ORF">JYE49_03445</name>
</gene>
<name>A0AC61N863_9FIRM</name>
<sequence length="399" mass="45200">MNTMLASLPPLGWNSWNTFGEHISDALIREMADFMVDQGWLAAGYNYLVIDDCWSLRDRDENGLLVPDPEKFPHGMKELADYVHHKGLKFGMYSCAGVMTCAGYPSSYDHEFVDAQTFASWGVDFLKYDFCNFPESGDCRNRYQTMAMALKASGRDILFSACNWGRHDPWKWMRSRGAHMYRSTGDIMDNYVSFTDIFKSQLDNLCMSGTDCFNDMDMLTVGMCGKGNVGFGKVCTYEEYRLQFALWCLCGVPLMMGADLRSLKPEYVALMQNKDLLRIDQDEECRPPFLIRRGSVFTSNPEPKEGEFPWRELPDSSFTLFRHLSGGEFALAFINLSEAETCMHCELVDLGLPVSSGFALEVRDAFTGEVLGRKADYFNPTVPGHDMKLYLCSLVPARG</sequence>